<evidence type="ECO:0000259" key="1">
    <source>
        <dbReference type="Pfam" id="PF13660"/>
    </source>
</evidence>
<dbReference type="Pfam" id="PF13660">
    <property type="entry name" value="DUF4147"/>
    <property type="match status" value="1"/>
</dbReference>
<dbReference type="Proteomes" id="UP000032309">
    <property type="component" value="Unassembled WGS sequence"/>
</dbReference>
<accession>A0ABQ0K2B6</accession>
<dbReference type="InterPro" id="IPR038614">
    <property type="entry name" value="GK_N_sf"/>
</dbReference>
<dbReference type="Gene3D" id="3.40.50.10180">
    <property type="entry name" value="Glycerate kinase, MOFRL-like N-terminal domain"/>
    <property type="match status" value="1"/>
</dbReference>
<evidence type="ECO:0000313" key="2">
    <source>
        <dbReference type="EMBL" id="GAN35161.1"/>
    </source>
</evidence>
<gene>
    <name evidence="2" type="ORF">BROSI_A3709</name>
</gene>
<dbReference type="InterPro" id="IPR025286">
    <property type="entry name" value="MOFRL_assoc_dom"/>
</dbReference>
<dbReference type="EMBL" id="BAFN01000001">
    <property type="protein sequence ID" value="GAN35161.1"/>
    <property type="molecule type" value="Genomic_DNA"/>
</dbReference>
<organism evidence="2 3">
    <name type="scientific">Candidatus Brocadia sinica JPN1</name>
    <dbReference type="NCBI Taxonomy" id="1197129"/>
    <lineage>
        <taxon>Bacteria</taxon>
        <taxon>Pseudomonadati</taxon>
        <taxon>Planctomycetota</taxon>
        <taxon>Candidatus Brocadiia</taxon>
        <taxon>Candidatus Brocadiales</taxon>
        <taxon>Candidatus Brocadiaceae</taxon>
        <taxon>Candidatus Brocadia</taxon>
    </lineage>
</organism>
<protein>
    <submittedName>
        <fullName evidence="2">Hydroxypyruvate reductase</fullName>
    </submittedName>
</protein>
<feature type="domain" description="MOFRL-associated" evidence="1">
    <location>
        <begin position="3"/>
        <end position="52"/>
    </location>
</feature>
<evidence type="ECO:0000313" key="3">
    <source>
        <dbReference type="Proteomes" id="UP000032309"/>
    </source>
</evidence>
<sequence>MCKAKIASLILSDVVDNQLDTIASGLISPDHSTFLDCEKILKKYKLFHRIPVANRD</sequence>
<comment type="caution">
    <text evidence="2">The sequence shown here is derived from an EMBL/GenBank/DDBJ whole genome shotgun (WGS) entry which is preliminary data.</text>
</comment>
<name>A0ABQ0K2B6_9BACT</name>
<proteinExistence type="predicted"/>
<dbReference type="SUPFAM" id="SSF82544">
    <property type="entry name" value="GckA/TtuD-like"/>
    <property type="match status" value="1"/>
</dbReference>
<keyword evidence="3" id="KW-1185">Reference proteome</keyword>
<reference evidence="3" key="1">
    <citation type="journal article" date="2015" name="Genome Announc.">
        <title>Draft Genome Sequence of an Anaerobic Ammonium-Oxidizing Bacterium, "Candidatus Brocadia sinica".</title>
        <authorList>
            <person name="Oshiki M."/>
            <person name="Shinyako-Hata K."/>
            <person name="Satoh H."/>
            <person name="Okabe S."/>
        </authorList>
    </citation>
    <scope>NUCLEOTIDE SEQUENCE [LARGE SCALE GENOMIC DNA]</scope>
    <source>
        <strain evidence="3">JPN1</strain>
    </source>
</reference>